<dbReference type="AlphaFoldDB" id="A0A7U3ZPS4"/>
<keyword evidence="4" id="KW-1185">Reference proteome</keyword>
<evidence type="ECO:0000313" key="4">
    <source>
        <dbReference type="Proteomes" id="UP000000493"/>
    </source>
</evidence>
<proteinExistence type="predicted"/>
<sequence>MQFLHPLMLWGALAVGIPIALHFWHQKKGKPVHWAATQWLTEKDLQPAKGIRLDNIFLLIIRCLLVLLLAFLLAKPILHWPKSDAEYQKIHLVQENTLLLNNYKFELEEALKKGEKVYQIGNEAEPMETISTPSSSVALHPLTLQTCLNKVYERNREKGNLKFELYLVNSQALGQVSNIIVPAPFALHSLIDTTQKPLRPYLEFSDRHKVYVNVTNQLTSGTALPLHQKFEPQLVHSGAINVLFVTKLKADRQLLNAGLKALTEVYKIDFSIDEAINPEKHYDWVFSDRQLPAVANAFSAKTLFMALNENDISPNPEWQTLRLDDEVRTNGQLPEWLGQQLVRQFQLNPWQKPLSNRQLTALFQPSVSAESSGVSGADKAQLPKVLFLVFILLLGIERWLAIRKNA</sequence>
<keyword evidence="1" id="KW-0812">Transmembrane</keyword>
<dbReference type="InterPro" id="IPR011933">
    <property type="entry name" value="Double_TM_dom"/>
</dbReference>
<accession>A0A7U3ZPS4</accession>
<protein>
    <submittedName>
        <fullName evidence="3">Double-transmembrane region domain protein</fullName>
    </submittedName>
</protein>
<keyword evidence="1" id="KW-1133">Transmembrane helix</keyword>
<evidence type="ECO:0000313" key="3">
    <source>
        <dbReference type="EMBL" id="AEI51111.1"/>
    </source>
</evidence>
<dbReference type="Proteomes" id="UP000000493">
    <property type="component" value="Chromosome"/>
</dbReference>
<reference evidence="3 4" key="2">
    <citation type="journal article" date="2012" name="Stand. Genomic Sci.">
        <title>Complete genome sequence of the aquatic bacterium Runella slithyformis type strain (LSU 4(T)).</title>
        <authorList>
            <person name="Copeland A."/>
            <person name="Zhang X."/>
            <person name="Misra M."/>
            <person name="Lapidus A."/>
            <person name="Nolan M."/>
            <person name="Lucas S."/>
            <person name="Deshpande S."/>
            <person name="Cheng J.F."/>
            <person name="Tapia R."/>
            <person name="Goodwin L.A."/>
            <person name="Pitluck S."/>
            <person name="Liolios K."/>
            <person name="Pagani I."/>
            <person name="Ivanova N."/>
            <person name="Mikhailova N."/>
            <person name="Pati A."/>
            <person name="Chen A."/>
            <person name="Palaniappan K."/>
            <person name="Land M."/>
            <person name="Hauser L."/>
            <person name="Pan C."/>
            <person name="Jeffries C.D."/>
            <person name="Detter J.C."/>
            <person name="Brambilla E.M."/>
            <person name="Rohde M."/>
            <person name="Djao O.D."/>
            <person name="Goker M."/>
            <person name="Sikorski J."/>
            <person name="Tindall B.J."/>
            <person name="Woyke T."/>
            <person name="Bristow J."/>
            <person name="Eisen J.A."/>
            <person name="Markowitz V."/>
            <person name="Hugenholtz P."/>
            <person name="Kyrpides N.C."/>
            <person name="Klenk H.P."/>
            <person name="Mavromatis K."/>
        </authorList>
    </citation>
    <scope>NUCLEOTIDE SEQUENCE [LARGE SCALE GENOMIC DNA]</scope>
    <source>
        <strain evidence="4">ATCC 29530 / DSM 19594 / LMG 11500 / NCIMB 11436 / LSU 4</strain>
    </source>
</reference>
<keyword evidence="1" id="KW-0472">Membrane</keyword>
<gene>
    <name evidence="3" type="ordered locus">Runsl_4796</name>
</gene>
<feature type="transmembrane region" description="Helical" evidence="1">
    <location>
        <begin position="56"/>
        <end position="74"/>
    </location>
</feature>
<name>A0A7U3ZPS4_RUNSL</name>
<feature type="transmembrane region" description="Helical" evidence="1">
    <location>
        <begin position="7"/>
        <end position="24"/>
    </location>
</feature>
<evidence type="ECO:0000256" key="1">
    <source>
        <dbReference type="SAM" id="Phobius"/>
    </source>
</evidence>
<dbReference type="PANTHER" id="PTHR37464:SF1">
    <property type="entry name" value="BLL2463 PROTEIN"/>
    <property type="match status" value="1"/>
</dbReference>
<evidence type="ECO:0000259" key="2">
    <source>
        <dbReference type="Pfam" id="PF07584"/>
    </source>
</evidence>
<dbReference type="Pfam" id="PF07584">
    <property type="entry name" value="BatA"/>
    <property type="match status" value="1"/>
</dbReference>
<dbReference type="KEGG" id="rsi:Runsl_4796"/>
<feature type="transmembrane region" description="Helical" evidence="1">
    <location>
        <begin position="385"/>
        <end position="402"/>
    </location>
</feature>
<dbReference type="RefSeq" id="WP_013930400.1">
    <property type="nucleotide sequence ID" value="NC_015703.1"/>
</dbReference>
<organism evidence="3 4">
    <name type="scientific">Runella slithyformis (strain ATCC 29530 / DSM 19594 / LMG 11500 / NCIMB 11436 / LSU 4)</name>
    <dbReference type="NCBI Taxonomy" id="761193"/>
    <lineage>
        <taxon>Bacteria</taxon>
        <taxon>Pseudomonadati</taxon>
        <taxon>Bacteroidota</taxon>
        <taxon>Cytophagia</taxon>
        <taxon>Cytophagales</taxon>
        <taxon>Spirosomataceae</taxon>
        <taxon>Runella</taxon>
    </lineage>
</organism>
<feature type="domain" description="Aerotolerance regulator N-terminal" evidence="2">
    <location>
        <begin position="1"/>
        <end position="76"/>
    </location>
</feature>
<dbReference type="EMBL" id="CP002859">
    <property type="protein sequence ID" value="AEI51111.1"/>
    <property type="molecule type" value="Genomic_DNA"/>
</dbReference>
<dbReference type="NCBIfam" id="TIGR02226">
    <property type="entry name" value="two_anch"/>
    <property type="match status" value="1"/>
</dbReference>
<dbReference type="PANTHER" id="PTHR37464">
    <property type="entry name" value="BLL2463 PROTEIN"/>
    <property type="match status" value="1"/>
</dbReference>
<reference evidence="4" key="1">
    <citation type="submission" date="2011-06" db="EMBL/GenBank/DDBJ databases">
        <title>The complete genome of chromosome of Runella slithyformis DSM 19594.</title>
        <authorList>
            <consortium name="US DOE Joint Genome Institute (JGI-PGF)"/>
            <person name="Lucas S."/>
            <person name="Han J."/>
            <person name="Lapidus A."/>
            <person name="Bruce D."/>
            <person name="Goodwin L."/>
            <person name="Pitluck S."/>
            <person name="Peters L."/>
            <person name="Kyrpides N."/>
            <person name="Mavromatis K."/>
            <person name="Ivanova N."/>
            <person name="Ovchinnikova G."/>
            <person name="Zhang X."/>
            <person name="Misra M."/>
            <person name="Detter J.C."/>
            <person name="Tapia R."/>
            <person name="Han C."/>
            <person name="Land M."/>
            <person name="Hauser L."/>
            <person name="Markowitz V."/>
            <person name="Cheng J.-F."/>
            <person name="Hugenholtz P."/>
            <person name="Woyke T."/>
            <person name="Wu D."/>
            <person name="Tindall B."/>
            <person name="Faehrich R."/>
            <person name="Brambilla E."/>
            <person name="Klenk H.-P."/>
            <person name="Eisen J.A."/>
        </authorList>
    </citation>
    <scope>NUCLEOTIDE SEQUENCE [LARGE SCALE GENOMIC DNA]</scope>
    <source>
        <strain evidence="4">ATCC 29530 / DSM 19594 / LMG 11500 / NCIMB 11436 / LSU 4</strain>
    </source>
</reference>
<dbReference type="InterPro" id="IPR024163">
    <property type="entry name" value="Aerotolerance_reg_N"/>
</dbReference>